<evidence type="ECO:0000313" key="1">
    <source>
        <dbReference type="EMBL" id="MDD2110647.1"/>
    </source>
</evidence>
<dbReference type="RefSeq" id="WP_274119785.1">
    <property type="nucleotide sequence ID" value="NZ_JANIAM010000001.1"/>
</dbReference>
<accession>A0A9X4HY66</accession>
<dbReference type="Proteomes" id="UP001150728">
    <property type="component" value="Unassembled WGS sequence"/>
</dbReference>
<dbReference type="EMBL" id="JANIAM010000001">
    <property type="protein sequence ID" value="MDD2110647.1"/>
    <property type="molecule type" value="Genomic_DNA"/>
</dbReference>
<comment type="caution">
    <text evidence="1">The sequence shown here is derived from an EMBL/GenBank/DDBJ whole genome shotgun (WGS) entry which is preliminary data.</text>
</comment>
<sequence>MITISLFDRAGQSLGQLTLSPTTYLVDLEALRSIGAWRVGVKK</sequence>
<gene>
    <name evidence="1" type="ORF">NP554_02370</name>
</gene>
<organism evidence="1 2">
    <name type="scientific">Pseudomonas asiatica</name>
    <dbReference type="NCBI Taxonomy" id="2219225"/>
    <lineage>
        <taxon>Bacteria</taxon>
        <taxon>Pseudomonadati</taxon>
        <taxon>Pseudomonadota</taxon>
        <taxon>Gammaproteobacteria</taxon>
        <taxon>Pseudomonadales</taxon>
        <taxon>Pseudomonadaceae</taxon>
        <taxon>Pseudomonas</taxon>
    </lineage>
</organism>
<proteinExistence type="predicted"/>
<protein>
    <submittedName>
        <fullName evidence="1">Uncharacterized protein</fullName>
    </submittedName>
</protein>
<dbReference type="AlphaFoldDB" id="A0A9X4HY66"/>
<reference evidence="1" key="1">
    <citation type="submission" date="2022-07" db="EMBL/GenBank/DDBJ databases">
        <title>Multi-strain Analysis of Pseudomonas putida Reveals Metabolic and Genetic Diversity.</title>
        <authorList>
            <person name="Monk J.M."/>
        </authorList>
    </citation>
    <scope>NUCLEOTIDE SEQUENCE</scope>
    <source>
        <strain evidence="1">17633</strain>
    </source>
</reference>
<evidence type="ECO:0000313" key="2">
    <source>
        <dbReference type="Proteomes" id="UP001150728"/>
    </source>
</evidence>
<name>A0A9X4HY66_9PSED</name>